<dbReference type="Proteomes" id="UP000029462">
    <property type="component" value="Unassembled WGS sequence"/>
</dbReference>
<dbReference type="eggNOG" id="ENOG5032WNA">
    <property type="taxonomic scope" value="Bacteria"/>
</dbReference>
<dbReference type="InterPro" id="IPR054139">
    <property type="entry name" value="CarG-like"/>
</dbReference>
<accession>A0A090V242</accession>
<reference evidence="1 2" key="1">
    <citation type="submission" date="2014-09" db="EMBL/GenBank/DDBJ databases">
        <title>Whole genome shotgun sequence of Escherichia vulneris NBRC 102420.</title>
        <authorList>
            <person name="Yoshida Y."/>
            <person name="Hosoyama A."/>
            <person name="Tsuchikane K."/>
            <person name="Ohji S."/>
            <person name="Ichikawa N."/>
            <person name="Kimura A."/>
            <person name="Yamazoe A."/>
            <person name="Ezaki T."/>
            <person name="Fujita N."/>
        </authorList>
    </citation>
    <scope>NUCLEOTIDE SEQUENCE [LARGE SCALE GENOMIC DNA]</scope>
    <source>
        <strain evidence="1 2">NBRC 102420</strain>
    </source>
</reference>
<comment type="caution">
    <text evidence="1">The sequence shown here is derived from an EMBL/GenBank/DDBJ whole genome shotgun (WGS) entry which is preliminary data.</text>
</comment>
<sequence length="142" mass="15623">MNNDGTADTVFMATYDNNTSHPSETLTVFVKTGKSWFIVPVPDDEGFILADFRLSGSALKVNGVELHQLNGIVYLIRGVKYAANGDITDGSKVKFSRYSLAANNDDPGTSAFYWEAAGSYLTEQIFNSVDDAFQTLAMEKFR</sequence>
<organism evidence="1 2">
    <name type="scientific">Pseudescherichia vulneris NBRC 102420</name>
    <dbReference type="NCBI Taxonomy" id="1115515"/>
    <lineage>
        <taxon>Bacteria</taxon>
        <taxon>Pseudomonadati</taxon>
        <taxon>Pseudomonadota</taxon>
        <taxon>Gammaproteobacteria</taxon>
        <taxon>Enterobacterales</taxon>
        <taxon>Enterobacteriaceae</taxon>
        <taxon>Pseudescherichia</taxon>
    </lineage>
</organism>
<dbReference type="AlphaFoldDB" id="A0A090V242"/>
<dbReference type="STRING" id="1115515.EV102420_09_02160"/>
<proteinExistence type="predicted"/>
<name>A0A090V242_PSEVU</name>
<dbReference type="EMBL" id="BBMZ01000009">
    <property type="protein sequence ID" value="GAL58183.1"/>
    <property type="molecule type" value="Genomic_DNA"/>
</dbReference>
<gene>
    <name evidence="1" type="ORF">EV102420_09_02160</name>
</gene>
<evidence type="ECO:0000313" key="2">
    <source>
        <dbReference type="Proteomes" id="UP000029462"/>
    </source>
</evidence>
<dbReference type="Pfam" id="PF21955">
    <property type="entry name" value="CarG-like"/>
    <property type="match status" value="1"/>
</dbReference>
<protein>
    <submittedName>
        <fullName evidence="1">Uncharacterized protein</fullName>
    </submittedName>
</protein>
<keyword evidence="2" id="KW-1185">Reference proteome</keyword>
<evidence type="ECO:0000313" key="1">
    <source>
        <dbReference type="EMBL" id="GAL58183.1"/>
    </source>
</evidence>